<evidence type="ECO:0000313" key="2">
    <source>
        <dbReference type="Proteomes" id="UP000789405"/>
    </source>
</evidence>
<dbReference type="Proteomes" id="UP000789405">
    <property type="component" value="Unassembled WGS sequence"/>
</dbReference>
<name>A0A9N8YVB5_9GLOM</name>
<comment type="caution">
    <text evidence="1">The sequence shown here is derived from an EMBL/GenBank/DDBJ whole genome shotgun (WGS) entry which is preliminary data.</text>
</comment>
<proteinExistence type="predicted"/>
<evidence type="ECO:0000313" key="1">
    <source>
        <dbReference type="EMBL" id="CAG8454882.1"/>
    </source>
</evidence>
<dbReference type="EMBL" id="CAJVPY010000167">
    <property type="protein sequence ID" value="CAG8454882.1"/>
    <property type="molecule type" value="Genomic_DNA"/>
</dbReference>
<keyword evidence="2" id="KW-1185">Reference proteome</keyword>
<organism evidence="1 2">
    <name type="scientific">Dentiscutata erythropus</name>
    <dbReference type="NCBI Taxonomy" id="1348616"/>
    <lineage>
        <taxon>Eukaryota</taxon>
        <taxon>Fungi</taxon>
        <taxon>Fungi incertae sedis</taxon>
        <taxon>Mucoromycota</taxon>
        <taxon>Glomeromycotina</taxon>
        <taxon>Glomeromycetes</taxon>
        <taxon>Diversisporales</taxon>
        <taxon>Gigasporaceae</taxon>
        <taxon>Dentiscutata</taxon>
    </lineage>
</organism>
<accession>A0A9N8YVB5</accession>
<gene>
    <name evidence="1" type="ORF">DERYTH_LOCUS713</name>
</gene>
<dbReference type="AlphaFoldDB" id="A0A9N8YVB5"/>
<sequence length="39" mass="4330">MKNTKGIKSTKGMKGTKGHFVFLNLNLVSFPLTLKHSLL</sequence>
<reference evidence="1" key="1">
    <citation type="submission" date="2021-06" db="EMBL/GenBank/DDBJ databases">
        <authorList>
            <person name="Kallberg Y."/>
            <person name="Tangrot J."/>
            <person name="Rosling A."/>
        </authorList>
    </citation>
    <scope>NUCLEOTIDE SEQUENCE</scope>
    <source>
        <strain evidence="1">MA453B</strain>
    </source>
</reference>
<protein>
    <submittedName>
        <fullName evidence="1">20912_t:CDS:1</fullName>
    </submittedName>
</protein>